<dbReference type="InterPro" id="IPR036526">
    <property type="entry name" value="C-N_Hydrolase_sf"/>
</dbReference>
<dbReference type="OrthoDB" id="7058774at2"/>
<feature type="transmembrane region" description="Helical" evidence="1">
    <location>
        <begin position="176"/>
        <end position="194"/>
    </location>
</feature>
<accession>A0A562ZTM5</accession>
<sequence length="418" mass="44227">MSGAPLRTRAIEWLAMLAGGAVVGTVAWGEGRVPIVAALLPLALSLCARRSLAVALAFGYTLGVMRHTGSFIGTWFGDSLVIGFGAVLIYAALASTTWSLCWTRSQAPSRKGLALLAGWAVTLAPPAALILPGHPVIVAGFIAPGAGWWGVAASALVPAALAVGAMHFGLTHRTRVTAVLIAVVALAGVGLTVAPRAPLAVGIQGQMTEWGAPQSDMDGVLARIQAMGQAPAQQSIDTVVWPESVIGRYEPVLFPVLEIELLQPARRAGQVQLVGMDIPVPGRGLLNAAIAFYPDGNSTTAVARQPAPVSLWRPWEREATFIADWSARNVLPLGPDRRAAVIFCYEEYMPVLYLLNELRDHPTHYVALANTWAARRSEQAAIQRLHSMGMASLFGRPYVRAENRPAPAGASWSPSVAP</sequence>
<dbReference type="EMBL" id="VOBQ01000008">
    <property type="protein sequence ID" value="TWO71494.1"/>
    <property type="molecule type" value="Genomic_DNA"/>
</dbReference>
<reference evidence="2 3" key="1">
    <citation type="submission" date="2019-07" db="EMBL/GenBank/DDBJ databases">
        <title>Caenimonas sedimenti sp. nov., isolated from activated sludge.</title>
        <authorList>
            <person name="Xu J."/>
        </authorList>
    </citation>
    <scope>NUCLEOTIDE SEQUENCE [LARGE SCALE GENOMIC DNA]</scope>
    <source>
        <strain evidence="2 3">HX-9-20</strain>
    </source>
</reference>
<dbReference type="Proteomes" id="UP000318199">
    <property type="component" value="Unassembled WGS sequence"/>
</dbReference>
<dbReference type="SUPFAM" id="SSF56317">
    <property type="entry name" value="Carbon-nitrogen hydrolase"/>
    <property type="match status" value="1"/>
</dbReference>
<gene>
    <name evidence="2" type="ORF">FN976_11310</name>
</gene>
<keyword evidence="1" id="KW-0472">Membrane</keyword>
<evidence type="ECO:0000313" key="2">
    <source>
        <dbReference type="EMBL" id="TWO71494.1"/>
    </source>
</evidence>
<comment type="caution">
    <text evidence="2">The sequence shown here is derived from an EMBL/GenBank/DDBJ whole genome shotgun (WGS) entry which is preliminary data.</text>
</comment>
<organism evidence="2 3">
    <name type="scientific">Caenimonas sedimenti</name>
    <dbReference type="NCBI Taxonomy" id="2596921"/>
    <lineage>
        <taxon>Bacteria</taxon>
        <taxon>Pseudomonadati</taxon>
        <taxon>Pseudomonadota</taxon>
        <taxon>Betaproteobacteria</taxon>
        <taxon>Burkholderiales</taxon>
        <taxon>Comamonadaceae</taxon>
        <taxon>Caenimonas</taxon>
    </lineage>
</organism>
<feature type="transmembrane region" description="Helical" evidence="1">
    <location>
        <begin position="80"/>
        <end position="101"/>
    </location>
</feature>
<dbReference type="Gene3D" id="3.60.110.10">
    <property type="entry name" value="Carbon-nitrogen hydrolase"/>
    <property type="match status" value="1"/>
</dbReference>
<evidence type="ECO:0000313" key="3">
    <source>
        <dbReference type="Proteomes" id="UP000318199"/>
    </source>
</evidence>
<keyword evidence="1" id="KW-0812">Transmembrane</keyword>
<feature type="transmembrane region" description="Helical" evidence="1">
    <location>
        <begin position="113"/>
        <end position="131"/>
    </location>
</feature>
<evidence type="ECO:0000256" key="1">
    <source>
        <dbReference type="SAM" id="Phobius"/>
    </source>
</evidence>
<feature type="transmembrane region" description="Helical" evidence="1">
    <location>
        <begin position="137"/>
        <end position="164"/>
    </location>
</feature>
<feature type="transmembrane region" description="Helical" evidence="1">
    <location>
        <begin position="12"/>
        <end position="29"/>
    </location>
</feature>
<proteinExistence type="predicted"/>
<protein>
    <recommendedName>
        <fullName evidence="4">Conjugal transfer protein TraB</fullName>
    </recommendedName>
</protein>
<keyword evidence="3" id="KW-1185">Reference proteome</keyword>
<evidence type="ECO:0008006" key="4">
    <source>
        <dbReference type="Google" id="ProtNLM"/>
    </source>
</evidence>
<keyword evidence="1" id="KW-1133">Transmembrane helix</keyword>
<dbReference type="RefSeq" id="WP_145893106.1">
    <property type="nucleotide sequence ID" value="NZ_VOBQ01000008.1"/>
</dbReference>
<name>A0A562ZTM5_9BURK</name>
<dbReference type="AlphaFoldDB" id="A0A562ZTM5"/>
<feature type="transmembrane region" description="Helical" evidence="1">
    <location>
        <begin position="36"/>
        <end position="60"/>
    </location>
</feature>